<gene>
    <name evidence="2" type="ORF">JOQ06_025854</name>
</gene>
<evidence type="ECO:0000313" key="2">
    <source>
        <dbReference type="EMBL" id="KAJ4931559.1"/>
    </source>
</evidence>
<organism evidence="2 3">
    <name type="scientific">Pogonophryne albipinna</name>
    <dbReference type="NCBI Taxonomy" id="1090488"/>
    <lineage>
        <taxon>Eukaryota</taxon>
        <taxon>Metazoa</taxon>
        <taxon>Chordata</taxon>
        <taxon>Craniata</taxon>
        <taxon>Vertebrata</taxon>
        <taxon>Euteleostomi</taxon>
        <taxon>Actinopterygii</taxon>
        <taxon>Neopterygii</taxon>
        <taxon>Teleostei</taxon>
        <taxon>Neoteleostei</taxon>
        <taxon>Acanthomorphata</taxon>
        <taxon>Eupercaria</taxon>
        <taxon>Perciformes</taxon>
        <taxon>Notothenioidei</taxon>
        <taxon>Pogonophryne</taxon>
    </lineage>
</organism>
<feature type="region of interest" description="Disordered" evidence="1">
    <location>
        <begin position="46"/>
        <end position="103"/>
    </location>
</feature>
<keyword evidence="3" id="KW-1185">Reference proteome</keyword>
<feature type="non-terminal residue" evidence="2">
    <location>
        <position position="1"/>
    </location>
</feature>
<accession>A0AAD6AV27</accession>
<feature type="region of interest" description="Disordered" evidence="1">
    <location>
        <begin position="1"/>
        <end position="22"/>
    </location>
</feature>
<name>A0AAD6AV27_9TELE</name>
<feature type="non-terminal residue" evidence="2">
    <location>
        <position position="103"/>
    </location>
</feature>
<evidence type="ECO:0000256" key="1">
    <source>
        <dbReference type="SAM" id="MobiDB-lite"/>
    </source>
</evidence>
<dbReference type="Proteomes" id="UP001219934">
    <property type="component" value="Unassembled WGS sequence"/>
</dbReference>
<dbReference type="EMBL" id="JAPTMU010000015">
    <property type="protein sequence ID" value="KAJ4931559.1"/>
    <property type="molecule type" value="Genomic_DNA"/>
</dbReference>
<evidence type="ECO:0000313" key="3">
    <source>
        <dbReference type="Proteomes" id="UP001219934"/>
    </source>
</evidence>
<reference evidence="2" key="1">
    <citation type="submission" date="2022-11" db="EMBL/GenBank/DDBJ databases">
        <title>Chromosome-level genome of Pogonophryne albipinna.</title>
        <authorList>
            <person name="Jo E."/>
        </authorList>
    </citation>
    <scope>NUCLEOTIDE SEQUENCE</scope>
    <source>
        <strain evidence="2">SGF0006</strain>
        <tissue evidence="2">Muscle</tissue>
    </source>
</reference>
<protein>
    <submittedName>
        <fullName evidence="2">Uncharacterized protein</fullName>
    </submittedName>
</protein>
<sequence length="103" mass="10870">GCRGEVRLSRHSSTLGHGRDGDVVFLPPEMMAEKLFVWSEVTLAGWAPGRDPSGRQTAGRGTRSCCPSQPTGHLTGPKACQTDTPPRPGRRRRGGKGGVYGGG</sequence>
<proteinExistence type="predicted"/>
<dbReference type="AlphaFoldDB" id="A0AAD6AV27"/>
<comment type="caution">
    <text evidence="2">The sequence shown here is derived from an EMBL/GenBank/DDBJ whole genome shotgun (WGS) entry which is preliminary data.</text>
</comment>